<dbReference type="Gene3D" id="2.40.30.170">
    <property type="match status" value="1"/>
</dbReference>
<feature type="compositionally biased region" description="Basic and acidic residues" evidence="4">
    <location>
        <begin position="73"/>
        <end position="87"/>
    </location>
</feature>
<keyword evidence="5" id="KW-0732">Signal</keyword>
<accession>A0ABU5IQE9</accession>
<name>A0ABU5IQE9_9BURK</name>
<evidence type="ECO:0000313" key="10">
    <source>
        <dbReference type="EMBL" id="MDZ5461121.1"/>
    </source>
</evidence>
<evidence type="ECO:0000256" key="4">
    <source>
        <dbReference type="SAM" id="MobiDB-lite"/>
    </source>
</evidence>
<feature type="domain" description="CzcB-like C-terminal circularly permuted SH3-like" evidence="9">
    <location>
        <begin position="387"/>
        <end position="447"/>
    </location>
</feature>
<dbReference type="PANTHER" id="PTHR30097">
    <property type="entry name" value="CATION EFFLUX SYSTEM PROTEIN CUSB"/>
    <property type="match status" value="1"/>
</dbReference>
<sequence>MKTPKTPAGRKQWAAVAALVAAGLLGSAAILHTPAATPAAGHGDEHGVGHTDHDEHNDHGEHEAGKPDAAGQGHEDEHKDEHEDGHGHGNQAQEKPAGQAGSAGGAAAAAAGQAAGRLAMTAEQVQAAGIAVEKAAAAPIRTTLQLPGQIRFNEDRTAHVVPRVAGVVDSVSADLGQAVRRGQVLAVISSAAVSELRSELQAAQRRQALARTTFEREQRLWQEKISPQQDVLQAEQALREAEIALANAHQKLQALGAGTGGGGGGALNRFELRAPFDGTIVEKHLALGEAVKEDASVFTLSDLRSVWAEVDVAAQDLRHVRVGARVTVRSSAFDEAATGTVAYVGSLLGELTRTAKARVSLANPQGAWRPGLFVTVEVVTGEAGAPVTVAAAAVQQLGDKPVVFEQVAGGFVPRPVELGRSDGQRVEVLRGLPAGAPYAAAGSFVLKSEAGKGSATHTH</sequence>
<feature type="compositionally biased region" description="Basic and acidic residues" evidence="4">
    <location>
        <begin position="42"/>
        <end position="66"/>
    </location>
</feature>
<dbReference type="Pfam" id="PF25975">
    <property type="entry name" value="CzcB_C"/>
    <property type="match status" value="1"/>
</dbReference>
<feature type="domain" description="CzcB-like barrel-sandwich hybrid" evidence="8">
    <location>
        <begin position="156"/>
        <end position="302"/>
    </location>
</feature>
<dbReference type="Pfam" id="PF25893">
    <property type="entry name" value="HH_CzcB"/>
    <property type="match status" value="1"/>
</dbReference>
<comment type="similarity">
    <text evidence="1">Belongs to the membrane fusion protein (MFP) (TC 8.A.1) family.</text>
</comment>
<evidence type="ECO:0000259" key="7">
    <source>
        <dbReference type="Pfam" id="PF25954"/>
    </source>
</evidence>
<dbReference type="RefSeq" id="WP_322468379.1">
    <property type="nucleotide sequence ID" value="NZ_JAXOJX010000097.1"/>
</dbReference>
<proteinExistence type="inferred from homology"/>
<evidence type="ECO:0000259" key="6">
    <source>
        <dbReference type="Pfam" id="PF25893"/>
    </source>
</evidence>
<feature type="chain" id="PRO_5046354615" evidence="5">
    <location>
        <begin position="29"/>
        <end position="459"/>
    </location>
</feature>
<keyword evidence="11" id="KW-1185">Reference proteome</keyword>
<comment type="caution">
    <text evidence="10">The sequence shown here is derived from an EMBL/GenBank/DDBJ whole genome shotgun (WGS) entry which is preliminary data.</text>
</comment>
<dbReference type="Pfam" id="PF25954">
    <property type="entry name" value="Beta-barrel_RND_2"/>
    <property type="match status" value="1"/>
</dbReference>
<evidence type="ECO:0000259" key="8">
    <source>
        <dbReference type="Pfam" id="PF25973"/>
    </source>
</evidence>
<evidence type="ECO:0000313" key="11">
    <source>
        <dbReference type="Proteomes" id="UP001293718"/>
    </source>
</evidence>
<dbReference type="InterPro" id="IPR058649">
    <property type="entry name" value="CzcB_C"/>
</dbReference>
<reference evidence="10 11" key="1">
    <citation type="submission" date="2023-11" db="EMBL/GenBank/DDBJ databases">
        <title>Draft genome of Azohydromonas lata strain H1 (DSM1123), a polyhydroxyalkanoate producer.</title>
        <authorList>
            <person name="Traversa D."/>
            <person name="D'Addabbo P."/>
            <person name="Pazzani C."/>
            <person name="Manzari C."/>
            <person name="Chiara M."/>
            <person name="Scrascia M."/>
        </authorList>
    </citation>
    <scope>NUCLEOTIDE SEQUENCE [LARGE SCALE GENOMIC DNA]</scope>
    <source>
        <strain evidence="10 11">H1</strain>
    </source>
</reference>
<feature type="domain" description="CzcB-like alpha-helical hairpin" evidence="6">
    <location>
        <begin position="195"/>
        <end position="254"/>
    </location>
</feature>
<dbReference type="Proteomes" id="UP001293718">
    <property type="component" value="Unassembled WGS sequence"/>
</dbReference>
<dbReference type="InterPro" id="IPR058648">
    <property type="entry name" value="HH_CzcB-like"/>
</dbReference>
<dbReference type="InterPro" id="IPR051909">
    <property type="entry name" value="MFP_Cation_Efflux"/>
</dbReference>
<evidence type="ECO:0000256" key="2">
    <source>
        <dbReference type="ARBA" id="ARBA00022448"/>
    </source>
</evidence>
<dbReference type="Pfam" id="PF25973">
    <property type="entry name" value="BSH_CzcB"/>
    <property type="match status" value="1"/>
</dbReference>
<dbReference type="InterPro" id="IPR058792">
    <property type="entry name" value="Beta-barrel_RND_2"/>
</dbReference>
<dbReference type="EMBL" id="JAXOJX010000097">
    <property type="protein sequence ID" value="MDZ5461121.1"/>
    <property type="molecule type" value="Genomic_DNA"/>
</dbReference>
<dbReference type="InterPro" id="IPR006143">
    <property type="entry name" value="RND_pump_MFP"/>
</dbReference>
<protein>
    <submittedName>
        <fullName evidence="10">Efflux RND transporter periplasmic adaptor subunit</fullName>
    </submittedName>
</protein>
<gene>
    <name evidence="10" type="ORF">SM757_31570</name>
</gene>
<evidence type="ECO:0000256" key="1">
    <source>
        <dbReference type="ARBA" id="ARBA00009477"/>
    </source>
</evidence>
<dbReference type="InterPro" id="IPR058647">
    <property type="entry name" value="BSH_CzcB-like"/>
</dbReference>
<feature type="region of interest" description="Disordered" evidence="4">
    <location>
        <begin position="36"/>
        <end position="105"/>
    </location>
</feature>
<dbReference type="SUPFAM" id="SSF111369">
    <property type="entry name" value="HlyD-like secretion proteins"/>
    <property type="match status" value="1"/>
</dbReference>
<feature type="coiled-coil region" evidence="3">
    <location>
        <begin position="193"/>
        <end position="251"/>
    </location>
</feature>
<evidence type="ECO:0000256" key="3">
    <source>
        <dbReference type="SAM" id="Coils"/>
    </source>
</evidence>
<keyword evidence="3" id="KW-0175">Coiled coil</keyword>
<dbReference type="PANTHER" id="PTHR30097:SF4">
    <property type="entry name" value="SLR6042 PROTEIN"/>
    <property type="match status" value="1"/>
</dbReference>
<dbReference type="Gene3D" id="2.40.420.20">
    <property type="match status" value="1"/>
</dbReference>
<dbReference type="NCBIfam" id="TIGR01730">
    <property type="entry name" value="RND_mfp"/>
    <property type="match status" value="1"/>
</dbReference>
<feature type="domain" description="CusB-like beta-barrel" evidence="7">
    <location>
        <begin position="305"/>
        <end position="379"/>
    </location>
</feature>
<feature type="signal peptide" evidence="5">
    <location>
        <begin position="1"/>
        <end position="28"/>
    </location>
</feature>
<evidence type="ECO:0000256" key="5">
    <source>
        <dbReference type="SAM" id="SignalP"/>
    </source>
</evidence>
<keyword evidence="2" id="KW-0813">Transport</keyword>
<evidence type="ECO:0000259" key="9">
    <source>
        <dbReference type="Pfam" id="PF25975"/>
    </source>
</evidence>
<organism evidence="10 11">
    <name type="scientific">Azohydromonas lata</name>
    <dbReference type="NCBI Taxonomy" id="45677"/>
    <lineage>
        <taxon>Bacteria</taxon>
        <taxon>Pseudomonadati</taxon>
        <taxon>Pseudomonadota</taxon>
        <taxon>Betaproteobacteria</taxon>
        <taxon>Burkholderiales</taxon>
        <taxon>Sphaerotilaceae</taxon>
        <taxon>Azohydromonas</taxon>
    </lineage>
</organism>
<dbReference type="Gene3D" id="2.40.50.100">
    <property type="match status" value="1"/>
</dbReference>